<dbReference type="InterPro" id="IPR003959">
    <property type="entry name" value="ATPase_AAA_core"/>
</dbReference>
<keyword evidence="3" id="KW-1185">Reference proteome</keyword>
<evidence type="ECO:0000259" key="1">
    <source>
        <dbReference type="Pfam" id="PF13304"/>
    </source>
</evidence>
<dbReference type="Pfam" id="PF13304">
    <property type="entry name" value="AAA_21"/>
    <property type="match status" value="1"/>
</dbReference>
<dbReference type="PANTHER" id="PTHR40396">
    <property type="entry name" value="ATPASE-LIKE PROTEIN"/>
    <property type="match status" value="1"/>
</dbReference>
<organism evidence="2 3">
    <name type="scientific">Streptomyces sodiiphilus</name>
    <dbReference type="NCBI Taxonomy" id="226217"/>
    <lineage>
        <taxon>Bacteria</taxon>
        <taxon>Bacillati</taxon>
        <taxon>Actinomycetota</taxon>
        <taxon>Actinomycetes</taxon>
        <taxon>Kitasatosporales</taxon>
        <taxon>Streptomycetaceae</taxon>
        <taxon>Streptomyces</taxon>
    </lineage>
</organism>
<evidence type="ECO:0000313" key="3">
    <source>
        <dbReference type="Proteomes" id="UP001501303"/>
    </source>
</evidence>
<dbReference type="InterPro" id="IPR027417">
    <property type="entry name" value="P-loop_NTPase"/>
</dbReference>
<dbReference type="SUPFAM" id="SSF52540">
    <property type="entry name" value="P-loop containing nucleoside triphosphate hydrolases"/>
    <property type="match status" value="1"/>
</dbReference>
<dbReference type="EMBL" id="BAAAMJ010000034">
    <property type="protein sequence ID" value="GAA1923984.1"/>
    <property type="molecule type" value="Genomic_DNA"/>
</dbReference>
<sequence length="124" mass="13637">MREIKEGGVLIVDELDSSLHPKLASALVALFKSPELNPRGAQLVFTSHDTSLMGHLSGDGLDTEDLWLAQKSTDGTTELYPLTDFSVKKDHNVERRYLGGRYGAVPSLAWEELIASLRERAQAS</sequence>
<reference evidence="2 3" key="1">
    <citation type="journal article" date="2019" name="Int. J. Syst. Evol. Microbiol.">
        <title>The Global Catalogue of Microorganisms (GCM) 10K type strain sequencing project: providing services to taxonomists for standard genome sequencing and annotation.</title>
        <authorList>
            <consortium name="The Broad Institute Genomics Platform"/>
            <consortium name="The Broad Institute Genome Sequencing Center for Infectious Disease"/>
            <person name="Wu L."/>
            <person name="Ma J."/>
        </authorList>
    </citation>
    <scope>NUCLEOTIDE SEQUENCE [LARGE SCALE GENOMIC DNA]</scope>
    <source>
        <strain evidence="2 3">JCM 13581</strain>
    </source>
</reference>
<protein>
    <recommendedName>
        <fullName evidence="1">ATPase AAA-type core domain-containing protein</fullName>
    </recommendedName>
</protein>
<dbReference type="CDD" id="cd00267">
    <property type="entry name" value="ABC_ATPase"/>
    <property type="match status" value="1"/>
</dbReference>
<dbReference type="Proteomes" id="UP001501303">
    <property type="component" value="Unassembled WGS sequence"/>
</dbReference>
<evidence type="ECO:0000313" key="2">
    <source>
        <dbReference type="EMBL" id="GAA1923984.1"/>
    </source>
</evidence>
<dbReference type="Gene3D" id="3.40.50.300">
    <property type="entry name" value="P-loop containing nucleotide triphosphate hydrolases"/>
    <property type="match status" value="1"/>
</dbReference>
<name>A0ABN2PLX0_9ACTN</name>
<gene>
    <name evidence="2" type="ORF">GCM10009716_35450</name>
</gene>
<accession>A0ABN2PLX0</accession>
<feature type="domain" description="ATPase AAA-type core" evidence="1">
    <location>
        <begin position="5"/>
        <end position="53"/>
    </location>
</feature>
<proteinExistence type="predicted"/>
<comment type="caution">
    <text evidence="2">The sequence shown here is derived from an EMBL/GenBank/DDBJ whole genome shotgun (WGS) entry which is preliminary data.</text>
</comment>
<dbReference type="PANTHER" id="PTHR40396:SF1">
    <property type="entry name" value="ATPASE AAA-TYPE CORE DOMAIN-CONTAINING PROTEIN"/>
    <property type="match status" value="1"/>
</dbReference>